<gene>
    <name evidence="12" type="ORF">B0I36DRAFT_233176</name>
</gene>
<evidence type="ECO:0000256" key="10">
    <source>
        <dbReference type="ARBA" id="ARBA00023180"/>
    </source>
</evidence>
<evidence type="ECO:0000256" key="7">
    <source>
        <dbReference type="ARBA" id="ARBA00022824"/>
    </source>
</evidence>
<dbReference type="AlphaFoldDB" id="A0A9P9BUL4"/>
<accession>A0A9P9BUL4</accession>
<dbReference type="InterPro" id="IPR013233">
    <property type="entry name" value="PIG-X/PBN1"/>
</dbReference>
<evidence type="ECO:0000256" key="2">
    <source>
        <dbReference type="ARBA" id="ARBA00004687"/>
    </source>
</evidence>
<evidence type="ECO:0000256" key="4">
    <source>
        <dbReference type="ARBA" id="ARBA00020410"/>
    </source>
</evidence>
<comment type="pathway">
    <text evidence="2 11">Glycolipid biosynthesis; glycosylphosphatidylinositol-anchor biosynthesis.</text>
</comment>
<evidence type="ECO:0000256" key="11">
    <source>
        <dbReference type="RuleBase" id="RU366056"/>
    </source>
</evidence>
<dbReference type="EMBL" id="JAGTJQ010000001">
    <property type="protein sequence ID" value="KAH7041096.1"/>
    <property type="molecule type" value="Genomic_DNA"/>
</dbReference>
<reference evidence="12" key="1">
    <citation type="journal article" date="2021" name="Nat. Commun.">
        <title>Genetic determinants of endophytism in the Arabidopsis root mycobiome.</title>
        <authorList>
            <person name="Mesny F."/>
            <person name="Miyauchi S."/>
            <person name="Thiergart T."/>
            <person name="Pickel B."/>
            <person name="Atanasova L."/>
            <person name="Karlsson M."/>
            <person name="Huettel B."/>
            <person name="Barry K.W."/>
            <person name="Haridas S."/>
            <person name="Chen C."/>
            <person name="Bauer D."/>
            <person name="Andreopoulos W."/>
            <person name="Pangilinan J."/>
            <person name="LaButti K."/>
            <person name="Riley R."/>
            <person name="Lipzen A."/>
            <person name="Clum A."/>
            <person name="Drula E."/>
            <person name="Henrissat B."/>
            <person name="Kohler A."/>
            <person name="Grigoriev I.V."/>
            <person name="Martin F.M."/>
            <person name="Hacquard S."/>
        </authorList>
    </citation>
    <scope>NUCLEOTIDE SEQUENCE</scope>
    <source>
        <strain evidence="12">MPI-CAGE-CH-0230</strain>
    </source>
</reference>
<evidence type="ECO:0000256" key="8">
    <source>
        <dbReference type="ARBA" id="ARBA00022989"/>
    </source>
</evidence>
<keyword evidence="9" id="KW-0472">Membrane</keyword>
<name>A0A9P9BUL4_9PEZI</name>
<keyword evidence="7 11" id="KW-0256">Endoplasmic reticulum</keyword>
<evidence type="ECO:0000313" key="12">
    <source>
        <dbReference type="EMBL" id="KAH7041096.1"/>
    </source>
</evidence>
<evidence type="ECO:0000256" key="3">
    <source>
        <dbReference type="ARBA" id="ARBA00010345"/>
    </source>
</evidence>
<dbReference type="SMART" id="SM00780">
    <property type="entry name" value="PIG-X"/>
    <property type="match status" value="1"/>
</dbReference>
<dbReference type="PANTHER" id="PTHR28533:SF1">
    <property type="entry name" value="PROTEIN PBN1"/>
    <property type="match status" value="1"/>
</dbReference>
<proteinExistence type="inferred from homology"/>
<dbReference type="RefSeq" id="XP_046019151.1">
    <property type="nucleotide sequence ID" value="XM_046149212.1"/>
</dbReference>
<keyword evidence="5 11" id="KW-0337">GPI-anchor biosynthesis</keyword>
<dbReference type="GO" id="GO:1990529">
    <property type="term" value="C:glycosylphosphatidylinositol-mannosyltransferase I complex"/>
    <property type="evidence" value="ECO:0007669"/>
    <property type="project" value="TreeGrafter"/>
</dbReference>
<dbReference type="PANTHER" id="PTHR28533">
    <property type="entry name" value="PROTEIN PBN1"/>
    <property type="match status" value="1"/>
</dbReference>
<protein>
    <recommendedName>
        <fullName evidence="4 11">Protein PBN1</fullName>
    </recommendedName>
</protein>
<evidence type="ECO:0000256" key="6">
    <source>
        <dbReference type="ARBA" id="ARBA00022692"/>
    </source>
</evidence>
<keyword evidence="13" id="KW-1185">Reference proteome</keyword>
<evidence type="ECO:0000256" key="5">
    <source>
        <dbReference type="ARBA" id="ARBA00022502"/>
    </source>
</evidence>
<keyword evidence="6" id="KW-0812">Transmembrane</keyword>
<evidence type="ECO:0000256" key="1">
    <source>
        <dbReference type="ARBA" id="ARBA00004643"/>
    </source>
</evidence>
<comment type="caution">
    <text evidence="12">The sequence shown here is derived from an EMBL/GenBank/DDBJ whole genome shotgun (WGS) entry which is preliminary data.</text>
</comment>
<dbReference type="GO" id="GO:0006506">
    <property type="term" value="P:GPI anchor biosynthetic process"/>
    <property type="evidence" value="ECO:0007669"/>
    <property type="project" value="UniProtKB-KW"/>
</dbReference>
<dbReference type="GO" id="GO:0005789">
    <property type="term" value="C:endoplasmic reticulum membrane"/>
    <property type="evidence" value="ECO:0007669"/>
    <property type="project" value="UniProtKB-SubCell"/>
</dbReference>
<evidence type="ECO:0000256" key="9">
    <source>
        <dbReference type="ARBA" id="ARBA00023136"/>
    </source>
</evidence>
<evidence type="ECO:0000313" key="13">
    <source>
        <dbReference type="Proteomes" id="UP000756346"/>
    </source>
</evidence>
<keyword evidence="10" id="KW-0325">Glycoprotein</keyword>
<comment type="subcellular location">
    <subcellularLocation>
        <location evidence="11">Endoplasmic reticulum membrane</location>
        <topology evidence="11">Single-pass membrane protein</topology>
    </subcellularLocation>
    <subcellularLocation>
        <location evidence="1">Endoplasmic reticulum membrane</location>
        <topology evidence="1">Single-pass type III membrane protein</topology>
    </subcellularLocation>
</comment>
<dbReference type="InterPro" id="IPR042322">
    <property type="entry name" value="Pbn1"/>
</dbReference>
<comment type="similarity">
    <text evidence="3 11">Belongs to the PIGX family.</text>
</comment>
<organism evidence="12 13">
    <name type="scientific">Microdochium trichocladiopsis</name>
    <dbReference type="NCBI Taxonomy" id="1682393"/>
    <lineage>
        <taxon>Eukaryota</taxon>
        <taxon>Fungi</taxon>
        <taxon>Dikarya</taxon>
        <taxon>Ascomycota</taxon>
        <taxon>Pezizomycotina</taxon>
        <taxon>Sordariomycetes</taxon>
        <taxon>Xylariomycetidae</taxon>
        <taxon>Xylariales</taxon>
        <taxon>Microdochiaceae</taxon>
        <taxon>Microdochium</taxon>
    </lineage>
</organism>
<dbReference type="Pfam" id="PF08320">
    <property type="entry name" value="PIG-X"/>
    <property type="match status" value="1"/>
</dbReference>
<dbReference type="GO" id="GO:0000030">
    <property type="term" value="F:mannosyltransferase activity"/>
    <property type="evidence" value="ECO:0007669"/>
    <property type="project" value="TreeGrafter"/>
</dbReference>
<dbReference type="OrthoDB" id="5546453at2759"/>
<keyword evidence="8" id="KW-1133">Transmembrane helix</keyword>
<comment type="function">
    <text evidence="11">Required for proper folding and/or the stability of a subset of proteins in the endoplasmic reticulum. Component of glycosylphosphatidylinositol-mannosyltransferase 1 which transfers the first of the 4 mannoses in the GPI-anchor precursors during GPI-anchor biosynthesis. Probably acts by stabilizing the mannosyltransferase GPI14.</text>
</comment>
<dbReference type="GeneID" id="70178758"/>
<dbReference type="Proteomes" id="UP000756346">
    <property type="component" value="Unassembled WGS sequence"/>
</dbReference>
<sequence length="497" mass="55687">MRQRTTFFHHNDDGVEPADLKITSDSLSGPDLVAIREDKITLDLQELPGELRELLARSSELHLRWESPRRRDATELWPSRVTPGLHVFYTPRSDDKAETGHMCRTLRNTFGVMDCQTPKDSFTKLPKSEFKHSAAYHYYHPLSDLKHFGLYAGQYACGPSDSACAKKFASLDSATSFDFSYDASVDTVKASIMWPRGKQPLSLTAVPGHRLEVGIMTPDAPPYVGPDELGVAGLLVVLGEHQKPNPTLFAFPARHKASRVKFASRFLSPAGLHPSLQLKISSAKPPINDESCSMYAHLTLPRTIFGDRYQLQDDLFLASKNLTALRYMSEPVDLEAPDYVMKLWGSSILLELKPPQPTTDQPWTAEVPLHLRYLAPTPGGYQTISIPYPALFWACEAEQGIKFTNSPFDRPHVGYDSLFSAETLFWHIDPQPERTNLLTNDINVPVLNTEQATWVNAGTTLVVMLGFGWILWKLVWVAQRSGLSSKTPNELLAKKQQ</sequence>